<sequence>KADMYLRPSSLSASAGKGDRSPNHPVSRTLFGTPGRKGSPLKSINLSTKLKKPTPRKGPPPPPPTSTEDVIEISSGSSPEQSPRVLLQQKISKQKKKMEIKKEKEKEKEQQQQQKTTRKVSSSSAASGGKGNADASAEADVIDLTMSNAEEEHQSSDSEPAFDFDSDDSTEIIRGAPRKAAGTGGAASKPPGSQAKAPAAPVQQKRLADRLVKPGQSAAATRIKRKQRPAVDGDNDDRPLKRAKSVIGAAVPVTKSKLLGRSRAGTHASSASSNNSKAKGKDWSEKGGDSSDGSMIVVKREKEKGARTSTGGDSSSSSKIPSNRSSSSSVLLDEDGSRKLRHRTVDSKNNEVKWPTFNKHGSLKPI</sequence>
<feature type="compositionally biased region" description="Low complexity" evidence="1">
    <location>
        <begin position="314"/>
        <end position="329"/>
    </location>
</feature>
<feature type="compositionally biased region" description="Low complexity" evidence="1">
    <location>
        <begin position="111"/>
        <end position="136"/>
    </location>
</feature>
<feature type="non-terminal residue" evidence="2">
    <location>
        <position position="1"/>
    </location>
</feature>
<dbReference type="AlphaFoldDB" id="A0A4Q2D0J8"/>
<gene>
    <name evidence="2" type="ORF">EST38_g14114</name>
</gene>
<evidence type="ECO:0000313" key="2">
    <source>
        <dbReference type="EMBL" id="RXW11741.1"/>
    </source>
</evidence>
<feature type="compositionally biased region" description="Basic and acidic residues" evidence="1">
    <location>
        <begin position="279"/>
        <end position="289"/>
    </location>
</feature>
<feature type="compositionally biased region" description="Low complexity" evidence="1">
    <location>
        <begin position="268"/>
        <end position="277"/>
    </location>
</feature>
<feature type="compositionally biased region" description="Basic and acidic residues" evidence="1">
    <location>
        <begin position="100"/>
        <end position="110"/>
    </location>
</feature>
<evidence type="ECO:0000256" key="1">
    <source>
        <dbReference type="SAM" id="MobiDB-lite"/>
    </source>
</evidence>
<feature type="compositionally biased region" description="Basic and acidic residues" evidence="1">
    <location>
        <begin position="335"/>
        <end position="351"/>
    </location>
</feature>
<accession>A0A4Q2D0J8</accession>
<proteinExistence type="predicted"/>
<protein>
    <submittedName>
        <fullName evidence="2">Uncharacterized protein</fullName>
    </submittedName>
</protein>
<dbReference type="STRING" id="2316362.A0A4Q2D0J8"/>
<comment type="caution">
    <text evidence="2">The sequence shown here is derived from an EMBL/GenBank/DDBJ whole genome shotgun (WGS) entry which is preliminary data.</text>
</comment>
<reference evidence="2 3" key="1">
    <citation type="submission" date="2019-01" db="EMBL/GenBank/DDBJ databases">
        <title>Draft genome sequence of Psathyrella aberdarensis IHI B618.</title>
        <authorList>
            <person name="Buettner E."/>
            <person name="Kellner H."/>
        </authorList>
    </citation>
    <scope>NUCLEOTIDE SEQUENCE [LARGE SCALE GENOMIC DNA]</scope>
    <source>
        <strain evidence="2 3">IHI B618</strain>
    </source>
</reference>
<dbReference type="EMBL" id="SDEE01001641">
    <property type="protein sequence ID" value="RXW11741.1"/>
    <property type="molecule type" value="Genomic_DNA"/>
</dbReference>
<dbReference type="Proteomes" id="UP000290288">
    <property type="component" value="Unassembled WGS sequence"/>
</dbReference>
<feature type="compositionally biased region" description="Acidic residues" evidence="1">
    <location>
        <begin position="160"/>
        <end position="170"/>
    </location>
</feature>
<feature type="compositionally biased region" description="Pro residues" evidence="1">
    <location>
        <begin position="56"/>
        <end position="65"/>
    </location>
</feature>
<evidence type="ECO:0000313" key="3">
    <source>
        <dbReference type="Proteomes" id="UP000290288"/>
    </source>
</evidence>
<organism evidence="2 3">
    <name type="scientific">Candolleomyces aberdarensis</name>
    <dbReference type="NCBI Taxonomy" id="2316362"/>
    <lineage>
        <taxon>Eukaryota</taxon>
        <taxon>Fungi</taxon>
        <taxon>Dikarya</taxon>
        <taxon>Basidiomycota</taxon>
        <taxon>Agaricomycotina</taxon>
        <taxon>Agaricomycetes</taxon>
        <taxon>Agaricomycetidae</taxon>
        <taxon>Agaricales</taxon>
        <taxon>Agaricineae</taxon>
        <taxon>Psathyrellaceae</taxon>
        <taxon>Candolleomyces</taxon>
    </lineage>
</organism>
<keyword evidence="3" id="KW-1185">Reference proteome</keyword>
<feature type="compositionally biased region" description="Low complexity" evidence="1">
    <location>
        <begin position="194"/>
        <end position="205"/>
    </location>
</feature>
<feature type="region of interest" description="Disordered" evidence="1">
    <location>
        <begin position="1"/>
        <end position="366"/>
    </location>
</feature>
<name>A0A4Q2D0J8_9AGAR</name>